<gene>
    <name evidence="2" type="ORF">dnm_018780</name>
</gene>
<feature type="region of interest" description="Disordered" evidence="1">
    <location>
        <begin position="34"/>
        <end position="58"/>
    </location>
</feature>
<protein>
    <submittedName>
        <fullName evidence="2">Uncharacterized protein</fullName>
    </submittedName>
</protein>
<proteinExistence type="predicted"/>
<accession>A0A975BIC6</accession>
<organism evidence="2 3">
    <name type="scientific">Desulfonema magnum</name>
    <dbReference type="NCBI Taxonomy" id="45655"/>
    <lineage>
        <taxon>Bacteria</taxon>
        <taxon>Pseudomonadati</taxon>
        <taxon>Thermodesulfobacteriota</taxon>
        <taxon>Desulfobacteria</taxon>
        <taxon>Desulfobacterales</taxon>
        <taxon>Desulfococcaceae</taxon>
        <taxon>Desulfonema</taxon>
    </lineage>
</organism>
<keyword evidence="3" id="KW-1185">Reference proteome</keyword>
<dbReference type="KEGG" id="dmm:dnm_018780"/>
<name>A0A975BIC6_9BACT</name>
<dbReference type="AlphaFoldDB" id="A0A975BIC6"/>
<evidence type="ECO:0000313" key="3">
    <source>
        <dbReference type="Proteomes" id="UP000663722"/>
    </source>
</evidence>
<reference evidence="2" key="1">
    <citation type="journal article" date="2021" name="Microb. Physiol.">
        <title>Proteogenomic Insights into the Physiology of Marine, Sulfate-Reducing, Filamentous Desulfonema limicola and Desulfonema magnum.</title>
        <authorList>
            <person name="Schnaars V."/>
            <person name="Wohlbrand L."/>
            <person name="Scheve S."/>
            <person name="Hinrichs C."/>
            <person name="Reinhardt R."/>
            <person name="Rabus R."/>
        </authorList>
    </citation>
    <scope>NUCLEOTIDE SEQUENCE</scope>
    <source>
        <strain evidence="2">4be13</strain>
    </source>
</reference>
<dbReference type="EMBL" id="CP061800">
    <property type="protein sequence ID" value="QTA85863.1"/>
    <property type="molecule type" value="Genomic_DNA"/>
</dbReference>
<evidence type="ECO:0000256" key="1">
    <source>
        <dbReference type="SAM" id="MobiDB-lite"/>
    </source>
</evidence>
<dbReference type="Proteomes" id="UP000663722">
    <property type="component" value="Chromosome"/>
</dbReference>
<evidence type="ECO:0000313" key="2">
    <source>
        <dbReference type="EMBL" id="QTA85863.1"/>
    </source>
</evidence>
<sequence length="58" mass="6373">MVIIRIPAGETSRPGKKAGFLCYPAFAGRGLQPRPEYFPTPENKRFGRGCKPRPAVLA</sequence>